<dbReference type="AlphaFoldDB" id="A0A292GRQ1"/>
<proteinExistence type="predicted"/>
<sequence length="81" mass="9154">MCLNQLLQDEQIALMRYSAATDPTEIDRYGRTIETIGLCLGSFPYRHRPYFPRNATGRLIAFSHLRPSADLSIRNNQAGAV</sequence>
<organism evidence="1">
    <name type="scientific">Ochrobactrum sp. PW1</name>
    <dbReference type="NCBI Taxonomy" id="1882222"/>
    <lineage>
        <taxon>Bacteria</taxon>
        <taxon>Pseudomonadati</taxon>
        <taxon>Pseudomonadota</taxon>
        <taxon>Alphaproteobacteria</taxon>
        <taxon>Hyphomicrobiales</taxon>
        <taxon>Brucellaceae</taxon>
        <taxon>Brucella/Ochrobactrum group</taxon>
        <taxon>Ochrobactrum</taxon>
    </lineage>
</organism>
<protein>
    <submittedName>
        <fullName evidence="1">Uncharacterized protein</fullName>
    </submittedName>
</protein>
<name>A0A292GRQ1_9HYPH</name>
<accession>A0A292GRQ1</accession>
<evidence type="ECO:0000313" key="1">
    <source>
        <dbReference type="EMBL" id="BBA74230.1"/>
    </source>
</evidence>
<reference evidence="1" key="1">
    <citation type="submission" date="2016-07" db="EMBL/GenBank/DDBJ databases">
        <title>Genomics reveals synergistic degradation of pyrene by five bacteria in a mangrove sediment-derived bacterial consortium.</title>
        <authorList>
            <person name="Wanapaisan P."/>
            <person name="Vejarano F."/>
            <person name="Chakraborty J."/>
            <person name="Shintani M."/>
            <person name="Muangchinda C."/>
            <person name="Laothamteep N."/>
            <person name="Suzuki-Minakuchi C."/>
            <person name="Inoue K."/>
            <person name="Nojiri H."/>
            <person name="Pinyakong O."/>
        </authorList>
    </citation>
    <scope>NUCLEOTIDE SEQUENCE</scope>
    <source>
        <strain evidence="1">PW1</strain>
    </source>
</reference>
<dbReference type="EMBL" id="LC171369">
    <property type="protein sequence ID" value="BBA74230.1"/>
    <property type="molecule type" value="Genomic_DNA"/>
</dbReference>